<dbReference type="Pfam" id="PF13520">
    <property type="entry name" value="AA_permease_2"/>
    <property type="match status" value="1"/>
</dbReference>
<sequence>MISSIKRFFIGHPLKSTELGEQKLNKKKALAILSSDALSSVAYGPEQILIVLVTIGAAAFWYSIPIAIGVLILLAALILSYQQIIYAYPHGGGAYVVSKNNLGINPGLIAGGSLLVDYILTVAVSVSAGTDALTSAFPILRAHTVAIAILFVLFITVLNLRGIRESASILAYPVYLFVVAIFILIGVGLYNIVTGQVPAELHTPIGAPVAGISLFLLLRAFASGSSALTGVEAISNAIPNFKDPAPNNAAKTLMAMGILLALLFSGIVFLAYYYGISPRGDVTVVSQIAEKTFGRNFMYYFIQGTTALILTLAANTGYSAFPLLAVNLANDKFIPRMFTIRGDRLGYSNGIMALGFASIVLIIAFKGQTGHLIPLYAVGVFIPFTLSQTGMMVKWMREKPQGWLSKFIINTTGALISFIVMSIFFLTKFTQVWPVLIFLPLIILTFHRIHKHYLAVADQLRVSPSEPTMPIEGNVIIIPVAGITRVVENSLNYAKSLSAKNIIAVYVSFDREDEKRFDEKWANWNTGIRLVTLLSLHRSLILPLTKFIDTIEHKANESNHQVTVLIPEFIPKKGWHNILHNQSSLLIRAYLLYRRNVVITTVPYHLKK</sequence>
<dbReference type="HOGENOM" id="CLU_017999_1_1_9"/>
<dbReference type="eggNOG" id="COG0531">
    <property type="taxonomic scope" value="Bacteria"/>
</dbReference>
<dbReference type="Gene3D" id="1.20.1740.10">
    <property type="entry name" value="Amino acid/polyamine transporter I"/>
    <property type="match status" value="1"/>
</dbReference>
<feature type="transmembrane region" description="Helical" evidence="5">
    <location>
        <begin position="345"/>
        <end position="365"/>
    </location>
</feature>
<dbReference type="GO" id="GO:0022857">
    <property type="term" value="F:transmembrane transporter activity"/>
    <property type="evidence" value="ECO:0007669"/>
    <property type="project" value="InterPro"/>
</dbReference>
<dbReference type="InterPro" id="IPR053153">
    <property type="entry name" value="APC_K+_Transporter"/>
</dbReference>
<proteinExistence type="predicted"/>
<keyword evidence="2 5" id="KW-0812">Transmembrane</keyword>
<evidence type="ECO:0000256" key="5">
    <source>
        <dbReference type="SAM" id="Phobius"/>
    </source>
</evidence>
<dbReference type="PANTHER" id="PTHR47704">
    <property type="entry name" value="POTASSIUM TRANSPORTER KIMA"/>
    <property type="match status" value="1"/>
</dbReference>
<dbReference type="KEGG" id="dmt:DESME_14950"/>
<keyword evidence="3 5" id="KW-1133">Transmembrane helix</keyword>
<dbReference type="EMBL" id="CP007032">
    <property type="protein sequence ID" value="AHF08182.1"/>
    <property type="molecule type" value="Genomic_DNA"/>
</dbReference>
<dbReference type="OrthoDB" id="9759676at2"/>
<feature type="transmembrane region" description="Helical" evidence="5">
    <location>
        <begin position="252"/>
        <end position="274"/>
    </location>
</feature>
<evidence type="ECO:0000256" key="2">
    <source>
        <dbReference type="ARBA" id="ARBA00022692"/>
    </source>
</evidence>
<dbReference type="RefSeq" id="WP_006716967.1">
    <property type="nucleotide sequence ID" value="NZ_CP007032.1"/>
</dbReference>
<feature type="transmembrane region" description="Helical" evidence="5">
    <location>
        <begin position="432"/>
        <end position="449"/>
    </location>
</feature>
<gene>
    <name evidence="6" type="ORF">DESME_14950</name>
</gene>
<keyword evidence="7" id="KW-1185">Reference proteome</keyword>
<feature type="transmembrane region" description="Helical" evidence="5">
    <location>
        <begin position="300"/>
        <end position="324"/>
    </location>
</feature>
<dbReference type="Proteomes" id="UP000010847">
    <property type="component" value="Chromosome"/>
</dbReference>
<dbReference type="InterPro" id="IPR002293">
    <property type="entry name" value="AA/rel_permease1"/>
</dbReference>
<feature type="transmembrane region" description="Helical" evidence="5">
    <location>
        <begin position="102"/>
        <end position="128"/>
    </location>
</feature>
<evidence type="ECO:0000313" key="6">
    <source>
        <dbReference type="EMBL" id="AHF08182.1"/>
    </source>
</evidence>
<dbReference type="STRING" id="871968.DESME_14950"/>
<feature type="transmembrane region" description="Helical" evidence="5">
    <location>
        <begin position="140"/>
        <end position="160"/>
    </location>
</feature>
<feature type="transmembrane region" description="Helical" evidence="5">
    <location>
        <begin position="407"/>
        <end position="426"/>
    </location>
</feature>
<dbReference type="GO" id="GO:0016020">
    <property type="term" value="C:membrane"/>
    <property type="evidence" value="ECO:0007669"/>
    <property type="project" value="UniProtKB-SubCell"/>
</dbReference>
<feature type="transmembrane region" description="Helical" evidence="5">
    <location>
        <begin position="48"/>
        <end position="81"/>
    </location>
</feature>
<accession>W0EBR6</accession>
<organism evidence="6 7">
    <name type="scientific">Desulfitobacterium metallireducens DSM 15288</name>
    <dbReference type="NCBI Taxonomy" id="871968"/>
    <lineage>
        <taxon>Bacteria</taxon>
        <taxon>Bacillati</taxon>
        <taxon>Bacillota</taxon>
        <taxon>Clostridia</taxon>
        <taxon>Eubacteriales</taxon>
        <taxon>Desulfitobacteriaceae</taxon>
        <taxon>Desulfitobacterium</taxon>
    </lineage>
</organism>
<evidence type="ECO:0000256" key="4">
    <source>
        <dbReference type="ARBA" id="ARBA00023136"/>
    </source>
</evidence>
<reference evidence="6 7" key="1">
    <citation type="submission" date="2013-12" db="EMBL/GenBank/DDBJ databases">
        <authorList>
            <consortium name="DOE Joint Genome Institute"/>
            <person name="Smidt H."/>
            <person name="Huntemann M."/>
            <person name="Han J."/>
            <person name="Chen A."/>
            <person name="Kyrpides N."/>
            <person name="Mavromatis K."/>
            <person name="Markowitz V."/>
            <person name="Palaniappan K."/>
            <person name="Ivanova N."/>
            <person name="Schaumberg A."/>
            <person name="Pati A."/>
            <person name="Liolios K."/>
            <person name="Nordberg H.P."/>
            <person name="Cantor M.N."/>
            <person name="Hua S.X."/>
            <person name="Woyke T."/>
        </authorList>
    </citation>
    <scope>NUCLEOTIDE SEQUENCE [LARGE SCALE GENOMIC DNA]</scope>
    <source>
        <strain evidence="7">DSM 15288</strain>
    </source>
</reference>
<comment type="subcellular location">
    <subcellularLocation>
        <location evidence="1">Membrane</location>
        <topology evidence="1">Multi-pass membrane protein</topology>
    </subcellularLocation>
</comment>
<dbReference type="AlphaFoldDB" id="W0EBR6"/>
<name>W0EBR6_9FIRM</name>
<feature type="transmembrane region" description="Helical" evidence="5">
    <location>
        <begin position="205"/>
        <end position="231"/>
    </location>
</feature>
<keyword evidence="4 5" id="KW-0472">Membrane</keyword>
<feature type="transmembrane region" description="Helical" evidence="5">
    <location>
        <begin position="371"/>
        <end position="395"/>
    </location>
</feature>
<evidence type="ECO:0000313" key="7">
    <source>
        <dbReference type="Proteomes" id="UP000010847"/>
    </source>
</evidence>
<feature type="transmembrane region" description="Helical" evidence="5">
    <location>
        <begin position="172"/>
        <end position="193"/>
    </location>
</feature>
<dbReference type="PANTHER" id="PTHR47704:SF1">
    <property type="entry name" value="POTASSIUM TRANSPORTER KIMA"/>
    <property type="match status" value="1"/>
</dbReference>
<evidence type="ECO:0000256" key="1">
    <source>
        <dbReference type="ARBA" id="ARBA00004141"/>
    </source>
</evidence>
<protein>
    <submittedName>
        <fullName evidence="6">Amino acid permease</fullName>
    </submittedName>
</protein>
<evidence type="ECO:0000256" key="3">
    <source>
        <dbReference type="ARBA" id="ARBA00022989"/>
    </source>
</evidence>